<keyword evidence="2" id="KW-0378">Hydrolase</keyword>
<dbReference type="Pfam" id="PF12697">
    <property type="entry name" value="Abhydrolase_6"/>
    <property type="match status" value="1"/>
</dbReference>
<protein>
    <submittedName>
        <fullName evidence="2">Alpha/beta hydrolase</fullName>
    </submittedName>
</protein>
<dbReference type="Gene3D" id="3.40.50.1820">
    <property type="entry name" value="alpha/beta hydrolase"/>
    <property type="match status" value="1"/>
</dbReference>
<dbReference type="InterPro" id="IPR029058">
    <property type="entry name" value="AB_hydrolase_fold"/>
</dbReference>
<gene>
    <name evidence="2" type="ORF">EOE66_13655</name>
</gene>
<keyword evidence="3" id="KW-1185">Reference proteome</keyword>
<reference evidence="2 3" key="1">
    <citation type="submission" date="2019-01" db="EMBL/GenBank/DDBJ databases">
        <authorList>
            <person name="Chen W.-M."/>
        </authorList>
    </citation>
    <scope>NUCLEOTIDE SEQUENCE [LARGE SCALE GENOMIC DNA]</scope>
    <source>
        <strain evidence="2 3">KYPY4</strain>
    </source>
</reference>
<dbReference type="EMBL" id="SACR01000004">
    <property type="protein sequence ID" value="RVU45191.1"/>
    <property type="molecule type" value="Genomic_DNA"/>
</dbReference>
<dbReference type="PANTHER" id="PTHR43689">
    <property type="entry name" value="HYDROLASE"/>
    <property type="match status" value="1"/>
</dbReference>
<dbReference type="AlphaFoldDB" id="A0A437REL6"/>
<proteinExistence type="predicted"/>
<evidence type="ECO:0000313" key="3">
    <source>
        <dbReference type="Proteomes" id="UP000285575"/>
    </source>
</evidence>
<dbReference type="GO" id="GO:0016787">
    <property type="term" value="F:hydrolase activity"/>
    <property type="evidence" value="ECO:0007669"/>
    <property type="project" value="UniProtKB-KW"/>
</dbReference>
<accession>A0A437REL6</accession>
<comment type="caution">
    <text evidence="2">The sequence shown here is derived from an EMBL/GenBank/DDBJ whole genome shotgun (WGS) entry which is preliminary data.</text>
</comment>
<dbReference type="InterPro" id="IPR000073">
    <property type="entry name" value="AB_hydrolase_1"/>
</dbReference>
<feature type="domain" description="AB hydrolase-1" evidence="1">
    <location>
        <begin position="6"/>
        <end position="266"/>
    </location>
</feature>
<dbReference type="PANTHER" id="PTHR43689:SF8">
    <property type="entry name" value="ALPHA_BETA-HYDROLASES SUPERFAMILY PROTEIN"/>
    <property type="match status" value="1"/>
</dbReference>
<dbReference type="Proteomes" id="UP000285575">
    <property type="component" value="Unassembled WGS sequence"/>
</dbReference>
<sequence length="274" mass="30448">MPLPTIVFSHANGFPAGTYRQLFDTWRAAGHRVLAIERYGHDSAYPVTSNWPHLREQLVHFIQREAGGTPVHLVGHSLGGFLSLIVASRQPALVRSLVMLDSPVITGWRAHSLQMVKALRLVQRAGPGRISQRRRWQWPSAETAHAHFAAKHNFARWAPEVLADYIQAGTEPDEEARRDPATPSAVRLAFHREVETKIYNTLPHHLGALLRRHPVRCPAGFVAGTQSVEVRQVGLAATRALVGERFEWVEGSHLFPMEKPAETAAAVLRLLGPA</sequence>
<name>A0A437REL6_9BURK</name>
<organism evidence="2 3">
    <name type="scientific">Rubrivivax rivuli</name>
    <dbReference type="NCBI Taxonomy" id="1862385"/>
    <lineage>
        <taxon>Bacteria</taxon>
        <taxon>Pseudomonadati</taxon>
        <taxon>Pseudomonadota</taxon>
        <taxon>Betaproteobacteria</taxon>
        <taxon>Burkholderiales</taxon>
        <taxon>Sphaerotilaceae</taxon>
        <taxon>Rubrivivax</taxon>
    </lineage>
</organism>
<evidence type="ECO:0000313" key="2">
    <source>
        <dbReference type="EMBL" id="RVU45191.1"/>
    </source>
</evidence>
<dbReference type="OrthoDB" id="5729753at2"/>
<dbReference type="SUPFAM" id="SSF53474">
    <property type="entry name" value="alpha/beta-Hydrolases"/>
    <property type="match status" value="1"/>
</dbReference>
<dbReference type="RefSeq" id="WP_128229293.1">
    <property type="nucleotide sequence ID" value="NZ_SACR01000004.1"/>
</dbReference>
<evidence type="ECO:0000259" key="1">
    <source>
        <dbReference type="Pfam" id="PF12697"/>
    </source>
</evidence>